<keyword evidence="5" id="KW-1185">Reference proteome</keyword>
<comment type="caution">
    <text evidence="4">The sequence shown here is derived from an EMBL/GenBank/DDBJ whole genome shotgun (WGS) entry which is preliminary data.</text>
</comment>
<evidence type="ECO:0000313" key="4">
    <source>
        <dbReference type="EMBL" id="MET6996740.1"/>
    </source>
</evidence>
<dbReference type="EMBL" id="JBEXAC010000001">
    <property type="protein sequence ID" value="MET6996740.1"/>
    <property type="molecule type" value="Genomic_DNA"/>
</dbReference>
<protein>
    <submittedName>
        <fullName evidence="4">Hsp20/alpha crystallin family protein</fullName>
    </submittedName>
</protein>
<organism evidence="4 5">
    <name type="scientific">Chitinophaga defluvii</name>
    <dbReference type="NCBI Taxonomy" id="3163343"/>
    <lineage>
        <taxon>Bacteria</taxon>
        <taxon>Pseudomonadati</taxon>
        <taxon>Bacteroidota</taxon>
        <taxon>Chitinophagia</taxon>
        <taxon>Chitinophagales</taxon>
        <taxon>Chitinophagaceae</taxon>
        <taxon>Chitinophaga</taxon>
    </lineage>
</organism>
<dbReference type="Proteomes" id="UP001549749">
    <property type="component" value="Unassembled WGS sequence"/>
</dbReference>
<proteinExistence type="inferred from homology"/>
<dbReference type="Pfam" id="PF00011">
    <property type="entry name" value="HSP20"/>
    <property type="match status" value="1"/>
</dbReference>
<dbReference type="InterPro" id="IPR031107">
    <property type="entry name" value="Small_HSP"/>
</dbReference>
<evidence type="ECO:0000256" key="1">
    <source>
        <dbReference type="PROSITE-ProRule" id="PRU00285"/>
    </source>
</evidence>
<dbReference type="RefSeq" id="WP_354659381.1">
    <property type="nucleotide sequence ID" value="NZ_JBEXAC010000001.1"/>
</dbReference>
<evidence type="ECO:0000313" key="5">
    <source>
        <dbReference type="Proteomes" id="UP001549749"/>
    </source>
</evidence>
<evidence type="ECO:0000259" key="3">
    <source>
        <dbReference type="PROSITE" id="PS01031"/>
    </source>
</evidence>
<evidence type="ECO:0000256" key="2">
    <source>
        <dbReference type="RuleBase" id="RU003616"/>
    </source>
</evidence>
<dbReference type="InterPro" id="IPR002068">
    <property type="entry name" value="A-crystallin/Hsp20_dom"/>
</dbReference>
<dbReference type="SUPFAM" id="SSF49764">
    <property type="entry name" value="HSP20-like chaperones"/>
    <property type="match status" value="1"/>
</dbReference>
<gene>
    <name evidence="4" type="ORF">ABR189_05155</name>
</gene>
<sequence>MATQALSRRNTLLPAVFDDFFKPWREWANDLHDGRFFSALTIPAVNVSEAKDSYKLSLAVPGMKKEDFKIELEGNVLTISAETESEKDEKEGKYTKQEYNYNSFSRSFNLPEGVSKEKIEAHYEDGLLKLKLPKNEEARKNGKSMHIEIK</sequence>
<comment type="similarity">
    <text evidence="1 2">Belongs to the small heat shock protein (HSP20) family.</text>
</comment>
<accession>A0ABV2T329</accession>
<dbReference type="InterPro" id="IPR008978">
    <property type="entry name" value="HSP20-like_chaperone"/>
</dbReference>
<dbReference type="PROSITE" id="PS01031">
    <property type="entry name" value="SHSP"/>
    <property type="match status" value="1"/>
</dbReference>
<dbReference type="PANTHER" id="PTHR11527">
    <property type="entry name" value="HEAT-SHOCK PROTEIN 20 FAMILY MEMBER"/>
    <property type="match status" value="1"/>
</dbReference>
<name>A0ABV2T329_9BACT</name>
<feature type="domain" description="SHSP" evidence="3">
    <location>
        <begin position="35"/>
        <end position="150"/>
    </location>
</feature>
<dbReference type="CDD" id="cd06464">
    <property type="entry name" value="ACD_sHsps-like"/>
    <property type="match status" value="1"/>
</dbReference>
<dbReference type="Gene3D" id="2.60.40.790">
    <property type="match status" value="1"/>
</dbReference>
<reference evidence="4 5" key="1">
    <citation type="submission" date="2024-06" db="EMBL/GenBank/DDBJ databases">
        <title>Chitinophaga defluvii sp. nov., isolated from municipal sewage.</title>
        <authorList>
            <person name="Zhang L."/>
        </authorList>
    </citation>
    <scope>NUCLEOTIDE SEQUENCE [LARGE SCALE GENOMIC DNA]</scope>
    <source>
        <strain evidence="4 5">H8</strain>
    </source>
</reference>